<feature type="transmembrane region" description="Helical" evidence="1">
    <location>
        <begin position="7"/>
        <end position="28"/>
    </location>
</feature>
<keyword evidence="2" id="KW-0969">Cilium</keyword>
<keyword evidence="1" id="KW-0472">Membrane</keyword>
<evidence type="ECO:0000313" key="3">
    <source>
        <dbReference type="Proteomes" id="UP001549099"/>
    </source>
</evidence>
<dbReference type="RefSeq" id="WP_354198006.1">
    <property type="nucleotide sequence ID" value="NZ_JBEPLW010000017.1"/>
</dbReference>
<accession>A0ABV2GD26</accession>
<gene>
    <name evidence="2" type="ORF">ABID49_002099</name>
</gene>
<dbReference type="EMBL" id="JBEPLW010000017">
    <property type="protein sequence ID" value="MET3576184.1"/>
    <property type="molecule type" value="Genomic_DNA"/>
</dbReference>
<keyword evidence="2" id="KW-0282">Flagellum</keyword>
<protein>
    <submittedName>
        <fullName evidence="2">Flagellar biosynthesis/type III secretory pathway M-ring protein FliF/YscJ</fullName>
    </submittedName>
</protein>
<comment type="caution">
    <text evidence="2">The sequence shown here is derived from an EMBL/GenBank/DDBJ whole genome shotgun (WGS) entry which is preliminary data.</text>
</comment>
<keyword evidence="3" id="KW-1185">Reference proteome</keyword>
<keyword evidence="2" id="KW-0966">Cell projection</keyword>
<sequence>MNTNQKFILVGGLILLIAVLTIVLMTYFNTKEIKTLISGCEENGGQYELTITKPLTSGYEFKCER</sequence>
<name>A0ABV2GD26_9BACL</name>
<evidence type="ECO:0000313" key="2">
    <source>
        <dbReference type="EMBL" id="MET3576184.1"/>
    </source>
</evidence>
<evidence type="ECO:0000256" key="1">
    <source>
        <dbReference type="SAM" id="Phobius"/>
    </source>
</evidence>
<reference evidence="2 3" key="1">
    <citation type="submission" date="2024-06" db="EMBL/GenBank/DDBJ databases">
        <title>Genomic Encyclopedia of Type Strains, Phase IV (KMG-IV): sequencing the most valuable type-strain genomes for metagenomic binning, comparative biology and taxonomic classification.</title>
        <authorList>
            <person name="Goeker M."/>
        </authorList>
    </citation>
    <scope>NUCLEOTIDE SEQUENCE [LARGE SCALE GENOMIC DNA]</scope>
    <source>
        <strain evidence="2 3">DSM 26128</strain>
    </source>
</reference>
<dbReference type="Proteomes" id="UP001549099">
    <property type="component" value="Unassembled WGS sequence"/>
</dbReference>
<proteinExistence type="predicted"/>
<keyword evidence="1" id="KW-1133">Transmembrane helix</keyword>
<keyword evidence="1" id="KW-0812">Transmembrane</keyword>
<organism evidence="2 3">
    <name type="scientific">Bhargavaea ullalensis</name>
    <dbReference type="NCBI Taxonomy" id="1265685"/>
    <lineage>
        <taxon>Bacteria</taxon>
        <taxon>Bacillati</taxon>
        <taxon>Bacillota</taxon>
        <taxon>Bacilli</taxon>
        <taxon>Bacillales</taxon>
        <taxon>Caryophanaceae</taxon>
        <taxon>Bhargavaea</taxon>
    </lineage>
</organism>